<evidence type="ECO:0000259" key="8">
    <source>
        <dbReference type="PROSITE" id="PS50075"/>
    </source>
</evidence>
<dbReference type="Gene3D" id="3.30.559.10">
    <property type="entry name" value="Chloramphenicol acetyltransferase-like domain"/>
    <property type="match status" value="2"/>
</dbReference>
<dbReference type="InterPro" id="IPR010071">
    <property type="entry name" value="AA_adenyl_dom"/>
</dbReference>
<dbReference type="InterPro" id="IPR042099">
    <property type="entry name" value="ANL_N_sf"/>
</dbReference>
<dbReference type="CDD" id="cd19531">
    <property type="entry name" value="LCL_NRPS-like"/>
    <property type="match status" value="2"/>
</dbReference>
<keyword evidence="6" id="KW-0045">Antibiotic biosynthesis</keyword>
<dbReference type="PANTHER" id="PTHR45527">
    <property type="entry name" value="NONRIBOSOMAL PEPTIDE SYNTHETASE"/>
    <property type="match status" value="1"/>
</dbReference>
<dbReference type="InterPro" id="IPR045851">
    <property type="entry name" value="AMP-bd_C_sf"/>
</dbReference>
<dbReference type="SUPFAM" id="SSF56801">
    <property type="entry name" value="Acetyl-CoA synthetase-like"/>
    <property type="match status" value="3"/>
</dbReference>
<proteinExistence type="inferred from homology"/>
<dbReference type="Pfam" id="PF00501">
    <property type="entry name" value="AMP-binding"/>
    <property type="match status" value="3"/>
</dbReference>
<dbReference type="CDD" id="cd05930">
    <property type="entry name" value="A_NRPS"/>
    <property type="match status" value="2"/>
</dbReference>
<feature type="domain" description="Carrier" evidence="8">
    <location>
        <begin position="2703"/>
        <end position="2778"/>
    </location>
</feature>
<dbReference type="InterPro" id="IPR001242">
    <property type="entry name" value="Condensation_dom"/>
</dbReference>
<dbReference type="Gene3D" id="2.30.38.10">
    <property type="entry name" value="Luciferase, Domain 3"/>
    <property type="match status" value="2"/>
</dbReference>
<name>A0ABR8MVW2_9BACL</name>
<dbReference type="Pfam" id="PF00550">
    <property type="entry name" value="PP-binding"/>
    <property type="match status" value="3"/>
</dbReference>
<dbReference type="Gene3D" id="1.10.1200.10">
    <property type="entry name" value="ACP-like"/>
    <property type="match status" value="3"/>
</dbReference>
<dbReference type="RefSeq" id="WP_191203401.1">
    <property type="nucleotide sequence ID" value="NZ_JACXZA010000002.1"/>
</dbReference>
<dbReference type="InterPro" id="IPR036736">
    <property type="entry name" value="ACP-like_sf"/>
</dbReference>
<evidence type="ECO:0000256" key="3">
    <source>
        <dbReference type="ARBA" id="ARBA00022450"/>
    </source>
</evidence>
<dbReference type="InterPro" id="IPR020806">
    <property type="entry name" value="PKS_PP-bd"/>
</dbReference>
<gene>
    <name evidence="9" type="ORF">H8B09_10230</name>
</gene>
<keyword evidence="3" id="KW-0596">Phosphopantetheine</keyword>
<dbReference type="InterPro" id="IPR020845">
    <property type="entry name" value="AMP-binding_CS"/>
</dbReference>
<dbReference type="Pfam" id="PF00668">
    <property type="entry name" value="Condensation"/>
    <property type="match status" value="2"/>
</dbReference>
<evidence type="ECO:0000256" key="6">
    <source>
        <dbReference type="ARBA" id="ARBA00023194"/>
    </source>
</evidence>
<dbReference type="InterPro" id="IPR025110">
    <property type="entry name" value="AMP-bd_C"/>
</dbReference>
<feature type="domain" description="Carrier" evidence="8">
    <location>
        <begin position="1643"/>
        <end position="1718"/>
    </location>
</feature>
<comment type="cofactor">
    <cofactor evidence="1">
        <name>pantetheine 4'-phosphate</name>
        <dbReference type="ChEBI" id="CHEBI:47942"/>
    </cofactor>
</comment>
<dbReference type="InterPro" id="IPR006162">
    <property type="entry name" value="Ppantetheine_attach_site"/>
</dbReference>
<dbReference type="PROSITE" id="PS00455">
    <property type="entry name" value="AMP_BINDING"/>
    <property type="match status" value="3"/>
</dbReference>
<dbReference type="Gene3D" id="3.30.300.30">
    <property type="match status" value="3"/>
</dbReference>
<comment type="similarity">
    <text evidence="2">Belongs to the ATP-dependent AMP-binding enzyme family.</text>
</comment>
<dbReference type="NCBIfam" id="NF003417">
    <property type="entry name" value="PRK04813.1"/>
    <property type="match status" value="4"/>
</dbReference>
<comment type="caution">
    <text evidence="9">The sequence shown here is derived from an EMBL/GenBank/DDBJ whole genome shotgun (WGS) entry which is preliminary data.</text>
</comment>
<dbReference type="Gene3D" id="3.40.50.980">
    <property type="match status" value="4"/>
</dbReference>
<protein>
    <submittedName>
        <fullName evidence="9">Amino acid adenylation domain-containing protein</fullName>
    </submittedName>
</protein>
<dbReference type="Proteomes" id="UP000609346">
    <property type="component" value="Unassembled WGS sequence"/>
</dbReference>
<evidence type="ECO:0000256" key="5">
    <source>
        <dbReference type="ARBA" id="ARBA00022737"/>
    </source>
</evidence>
<dbReference type="SUPFAM" id="SSF47336">
    <property type="entry name" value="ACP-like"/>
    <property type="match status" value="3"/>
</dbReference>
<dbReference type="InterPro" id="IPR023213">
    <property type="entry name" value="CAT-like_dom_sf"/>
</dbReference>
<evidence type="ECO:0000256" key="2">
    <source>
        <dbReference type="ARBA" id="ARBA00006432"/>
    </source>
</evidence>
<dbReference type="PANTHER" id="PTHR45527:SF1">
    <property type="entry name" value="FATTY ACID SYNTHASE"/>
    <property type="match status" value="1"/>
</dbReference>
<dbReference type="Pfam" id="PF13193">
    <property type="entry name" value="AMP-binding_C"/>
    <property type="match status" value="2"/>
</dbReference>
<evidence type="ECO:0000256" key="4">
    <source>
        <dbReference type="ARBA" id="ARBA00022553"/>
    </source>
</evidence>
<dbReference type="PROSITE" id="PS00012">
    <property type="entry name" value="PHOSPHOPANTETHEINE"/>
    <property type="match status" value="1"/>
</dbReference>
<feature type="domain" description="Carrier" evidence="8">
    <location>
        <begin position="575"/>
        <end position="650"/>
    </location>
</feature>
<evidence type="ECO:0000313" key="10">
    <source>
        <dbReference type="Proteomes" id="UP000609346"/>
    </source>
</evidence>
<dbReference type="SMART" id="SM00823">
    <property type="entry name" value="PKS_PP"/>
    <property type="match status" value="3"/>
</dbReference>
<dbReference type="Gene3D" id="3.30.559.30">
    <property type="entry name" value="Nonribosomal peptide synthetase, condensation domain"/>
    <property type="match status" value="2"/>
</dbReference>
<evidence type="ECO:0000313" key="9">
    <source>
        <dbReference type="EMBL" id="MBD3919132.1"/>
    </source>
</evidence>
<sequence>MKYADLSQVIQDKRMSEHGITFLAKHEEVYFSYKELLDKALGVLYILQAKGLAAGDELIFQLEDNYDFIRFFWACLLGGFIPVPVTVGNNKEYKAKLLGIFEILERPFLVTTREIMDGIESYCVEENKQKAWESLHSAVILAEDVDDSLGIGRIHSVQSQDIAMIQFSSGSTGNPKGVILTHSNIIHNAYAILSGGRVTQKDSSLSWMPLTHDMGLIGSHLTSLLADINLYLMPPALFIFEPGLWLQKTNEHRITLLSSPNFGYKHFLEHFKRVKAEQWNLSSVRLIFNGAEPVSASWSRRFIQELKPYGLGENVMFPVYGMAEASLAVTFPPIGEALIPVHLDRRSMHAGMAVKEADPSEIECITFVDVGSPVEHCEVRICNDDGLVLPEWRVGNIQIKGKNITKGYYNEPKATKKLITDDGWLHTGDLGFIRNQRLVVTGRKKDIIFVRGQNYYPHDLEEAAQRLDGIELGKVAVCGVPSGETGMDEIIVFVVFRGKTEKFVDVAMRLKKWLNKSLGLDILHVLPVKSIPKTTSGKLQRFKLSQSYENGDFKNVITELAALLEQSKQVQAEVLPETLLERQMARLWCEVLGRQHIGVTEDFFELGGDSLKAALLLNQLHKEFDVHIPVKQLFSLSTIQKLAVYMQHIEAQPFEPIGRAEPKEAYPVSPSQFRVYVQEQFAGIGTSYNIPFVIHMNGVPDPLVIRRALEKLLQRHTILRTSFVEIEGEVMQRVHDHVELPFEVIHCEAAELHSSIERFIRPFDLHQPPLFRTGLFSCNVDAHHLVIDIHHTISDGVSIQIIMEQLMSLMQGIETEQPELQYVDYTVWQKRQLSSETITQHRDYWRSQLSGELPVLELPTDHKRGELRSFRGRTIPFSIKQDTVQSLQHLARQNQVSLNAVMISLYAFVLSKYTQQDELMVGSLVSGRNHADLASMLGMFINYIPLRIQIKTQNEFTNYLRNCGRIIEEAYEHQDYPYENMIADASAKTLNGRNPLFDTMLIMHNQMDIAQKRKLGDLELTFEEWKTNTAKLDLKLDIYAAHSEGLHCVLEYNADLFEHSTMERFAAHFCNVVNQISENQQIHLYDISILSEQERAQLLLEFNDTSCDFPEDALLHHWIEEQARLNPSRTAVYFKDIRLTYSELNTKANQLARILRMRGLGPNQIAAVIMERSVEMMIGLLAVLKAGGAYLPISPNFPLERIQYMLEDSEVSLLLSQRRWEGRLTAGDAPEAVLSMRDSACIFYLDDEMLYSAPADNEVSPAAPKDLAYVIYTSGSTGMPKGVMIAHSAVVNRIHWMQKRYPLGPEDVILQKTAFTFDVSVWELFWWSWAGAAVSFLEPDGEKDPEIMIQAIKQHKVTTLHFVPSMLQLFLSHFERSDGSSNIDLKGCLNSLRYVFSSGEALPVPYVERFYQWAASAPGSQVKLINLYGPTEAAIDVSYYDCVTEVDVDSVPIGRPIDNIRLYIVDKENQLLPVGIPGELCISGVGLARGYMNRRELTEEKFVENPFIPGTRMYRTGDLARWLPDGSIEYLGRLDHQIKLRGYRIELGEIEAVLLRQPDIVEAVVLLKEAVDGDKVLYAYLVSEREISAADIRKSLSQALPDYMIPAFYVQVESMPLTANGKADRKALMKLEGHISSRGEYTAPQNEVEARLAVIWQKVLNLESIGSEDNFFVIGGHSLRATQMLHMLHKEFQTNLQLRDIFRFPSIRQLAAAITEQIPSFVEPIPPAADQEYYPLSSAQYRLYIVEQLEGIGTSYHLPIALAYEGPVDVLRLEQALYSLMQRHEILRTSFVSIEGIPMQKIHSDASVTIERMSGKDRTAEEIIQAFIRPFDLSSAPLIRTGIVELSDGKQLVLFDMHHLISDGVSMGILAYELTRLYDRHELQPLQIQYKDFAVWQKQFLASVALKKQQQYWLEQFHDGVPLLNLPTDFRRPLLKDYEGDRVPFRFSPQETEKLKALADEAHATMYMVLLAIFTIVLSRYSGQEDIAVGTPVSARPHADLNGSIGMFVNTIVLRNELSAGYTFKEYLQQVSKRTLEALEHQDYPFEELVTQLKLPRDVSRNPLFDVMFVMQNMDIPELRMGERTLTPFAFHNPTAKLDLTLEVAEAGKELACHFEYGTRLFRKETIDRLIRYFKAVMVEVADNPQILLGEIEMISQQERHQILHQFNDTSYAYPQQRLLHQWMEEQAGIRPDQPALICGNTRLSYRELNEKANQMARYLQQAGLGPNRIAAIAANRSAEMMIGILAILKAGGAYLPIAPDYPLERIHYILEDSGALLLLTQMSADELFAGHNSSDITALPVEKMIDLSSPACYQGENTNLPQTAGAQDLAYVIYTSGSTGKPKGVMIEHHAVANRLLWMQKQYPLGYEDVILQKTAFTFDVSVWELFWWSLAGAAVCFLEPGGEKNPETMIRTMEEHHVSVIHFVPSMLHLFLDYLELIENQQAPRDPLSSLRYVFASGEALAIQHVERFCERFDSSSGHTRLINLYGPTEAAIDVSFYHCEADMQGGSVPIGSPIDNIQLYIVDGADRLQPIGLAGELCIAGTGLARGYINRPDLTAEKFVDNPFVPQTRMYRTGDLAKWLPDGQIEYLGRFDYQVKLRGYRIELGEIEAALMEMEDIAEAVVLVKESGNGDKRLCAYLTGKRELAPAEIRTHLAAKLPDYMIPAYYTHLDAIPLTVNGKADRKALNQFAETYESNREYISPQSDIEVMLAEIWGELLHQERVGTQDNFFDIGGNSLLLLQMHAKLQARLSHPLKVTDLFAYPTIQGLAAFLHSETVAAKQEVWLQYSELPGEFFAKRGELQEGAVLTTHLDVQVSRILASIGKRRQSDLFPVLSSIYLYLLAQLNKKSEQAIQIMLEDGSVHVLSLDLKGIQNVSELIRATVLEFRKMADRGTVHILPRRSAAEPGNGAVVLFYKKNPLVRSNVMSENFDLILSYEVMEERISLTFEFTGRRLRKEPLKQFIQAYGKLANWLANQSIEQDQTAAALEGGTQ</sequence>
<organism evidence="9 10">
    <name type="scientific">Paenibacillus terricola</name>
    <dbReference type="NCBI Taxonomy" id="2763503"/>
    <lineage>
        <taxon>Bacteria</taxon>
        <taxon>Bacillati</taxon>
        <taxon>Bacillota</taxon>
        <taxon>Bacilli</taxon>
        <taxon>Bacillales</taxon>
        <taxon>Paenibacillaceae</taxon>
        <taxon>Paenibacillus</taxon>
    </lineage>
</organism>
<dbReference type="InterPro" id="IPR009081">
    <property type="entry name" value="PP-bd_ACP"/>
</dbReference>
<accession>A0ABR8MVW2</accession>
<keyword evidence="7" id="KW-0511">Multifunctional enzyme</keyword>
<dbReference type="InterPro" id="IPR000873">
    <property type="entry name" value="AMP-dep_synth/lig_dom"/>
</dbReference>
<dbReference type="EMBL" id="JACXZA010000002">
    <property type="protein sequence ID" value="MBD3919132.1"/>
    <property type="molecule type" value="Genomic_DNA"/>
</dbReference>
<keyword evidence="5" id="KW-0677">Repeat</keyword>
<dbReference type="PROSITE" id="PS50075">
    <property type="entry name" value="CARRIER"/>
    <property type="match status" value="3"/>
</dbReference>
<dbReference type="NCBIfam" id="TIGR01733">
    <property type="entry name" value="AA-adenyl-dom"/>
    <property type="match status" value="2"/>
</dbReference>
<evidence type="ECO:0000256" key="1">
    <source>
        <dbReference type="ARBA" id="ARBA00001957"/>
    </source>
</evidence>
<keyword evidence="4" id="KW-0597">Phosphoprotein</keyword>
<dbReference type="SUPFAM" id="SSF52777">
    <property type="entry name" value="CoA-dependent acyltransferases"/>
    <property type="match status" value="4"/>
</dbReference>
<evidence type="ECO:0000256" key="7">
    <source>
        <dbReference type="ARBA" id="ARBA00023268"/>
    </source>
</evidence>
<keyword evidence="10" id="KW-1185">Reference proteome</keyword>
<reference evidence="9 10" key="1">
    <citation type="submission" date="2020-09" db="EMBL/GenBank/DDBJ databases">
        <title>Paenibacillus sp. strain PR3 16S rRNA gene Genome sequencing and assembly.</title>
        <authorList>
            <person name="Kim J."/>
        </authorList>
    </citation>
    <scope>NUCLEOTIDE SEQUENCE [LARGE SCALE GENOMIC DNA]</scope>
    <source>
        <strain evidence="9 10">PR3</strain>
    </source>
</reference>
<dbReference type="Gene3D" id="3.40.50.12780">
    <property type="entry name" value="N-terminal domain of ligase-like"/>
    <property type="match status" value="1"/>
</dbReference>